<reference evidence="3 4" key="1">
    <citation type="submission" date="2020-08" db="EMBL/GenBank/DDBJ databases">
        <title>Functional genomics of gut bacteria from endangered species of beetles.</title>
        <authorList>
            <person name="Carlos-Shanley C."/>
        </authorList>
    </citation>
    <scope>NUCLEOTIDE SEQUENCE [LARGE SCALE GENOMIC DNA]</scope>
    <source>
        <strain evidence="3 4">S00198</strain>
    </source>
</reference>
<dbReference type="Proteomes" id="UP000575083">
    <property type="component" value="Unassembled WGS sequence"/>
</dbReference>
<dbReference type="Gene3D" id="1.10.238.10">
    <property type="entry name" value="EF-hand"/>
    <property type="match status" value="1"/>
</dbReference>
<feature type="domain" description="EF-hand" evidence="2">
    <location>
        <begin position="106"/>
        <end position="122"/>
    </location>
</feature>
<dbReference type="RefSeq" id="WP_184855113.1">
    <property type="nucleotide sequence ID" value="NZ_JACHLK010000001.1"/>
</dbReference>
<dbReference type="Pfam" id="PF13202">
    <property type="entry name" value="EF-hand_5"/>
    <property type="match status" value="1"/>
</dbReference>
<dbReference type="AlphaFoldDB" id="A0A7X0P9A2"/>
<dbReference type="InterPro" id="IPR011992">
    <property type="entry name" value="EF-hand-dom_pair"/>
</dbReference>
<keyword evidence="4" id="KW-1185">Reference proteome</keyword>
<feature type="compositionally biased region" description="Low complexity" evidence="1">
    <location>
        <begin position="47"/>
        <end position="59"/>
    </location>
</feature>
<evidence type="ECO:0000256" key="1">
    <source>
        <dbReference type="SAM" id="MobiDB-lite"/>
    </source>
</evidence>
<proteinExistence type="predicted"/>
<sequence>MKTPTTLNTSKPLKAAHPFDASSALLFAVLSIGGFTAVSAAHAQTAQANPPLSAPANSATRPAATSQGVTPPIPHSATTPSPALAPQLGGTASTTQQVQNSQAGVAFTRADANRDGRLSPQEAVMLPAISEKFEALDRNKDKFLSLEEFALATKS</sequence>
<gene>
    <name evidence="3" type="ORF">HNP48_000337</name>
</gene>
<dbReference type="InterPro" id="IPR002048">
    <property type="entry name" value="EF_hand_dom"/>
</dbReference>
<protein>
    <recommendedName>
        <fullName evidence="2">EF-hand domain-containing protein</fullName>
    </recommendedName>
</protein>
<comment type="caution">
    <text evidence="3">The sequence shown here is derived from an EMBL/GenBank/DDBJ whole genome shotgun (WGS) entry which is preliminary data.</text>
</comment>
<feature type="region of interest" description="Disordered" evidence="1">
    <location>
        <begin position="47"/>
        <end position="119"/>
    </location>
</feature>
<dbReference type="SUPFAM" id="SSF47473">
    <property type="entry name" value="EF-hand"/>
    <property type="match status" value="1"/>
</dbReference>
<dbReference type="InterPro" id="IPR018247">
    <property type="entry name" value="EF_Hand_1_Ca_BS"/>
</dbReference>
<feature type="compositionally biased region" description="Polar residues" evidence="1">
    <location>
        <begin position="90"/>
        <end position="103"/>
    </location>
</feature>
<dbReference type="GO" id="GO:0005509">
    <property type="term" value="F:calcium ion binding"/>
    <property type="evidence" value="ECO:0007669"/>
    <property type="project" value="InterPro"/>
</dbReference>
<dbReference type="PROSITE" id="PS00018">
    <property type="entry name" value="EF_HAND_1"/>
    <property type="match status" value="1"/>
</dbReference>
<evidence type="ECO:0000259" key="2">
    <source>
        <dbReference type="Pfam" id="PF13202"/>
    </source>
</evidence>
<dbReference type="EMBL" id="JACHLK010000001">
    <property type="protein sequence ID" value="MBB6557673.1"/>
    <property type="molecule type" value="Genomic_DNA"/>
</dbReference>
<evidence type="ECO:0000313" key="4">
    <source>
        <dbReference type="Proteomes" id="UP000575083"/>
    </source>
</evidence>
<organism evidence="3 4">
    <name type="scientific">Acidovorax soli</name>
    <dbReference type="NCBI Taxonomy" id="592050"/>
    <lineage>
        <taxon>Bacteria</taxon>
        <taxon>Pseudomonadati</taxon>
        <taxon>Pseudomonadota</taxon>
        <taxon>Betaproteobacteria</taxon>
        <taxon>Burkholderiales</taxon>
        <taxon>Comamonadaceae</taxon>
        <taxon>Acidovorax</taxon>
    </lineage>
</organism>
<name>A0A7X0P9A2_9BURK</name>
<evidence type="ECO:0000313" key="3">
    <source>
        <dbReference type="EMBL" id="MBB6557673.1"/>
    </source>
</evidence>
<accession>A0A7X0P9A2</accession>